<dbReference type="SFLD" id="SFLDS00003">
    <property type="entry name" value="Haloacid_Dehalogenase"/>
    <property type="match status" value="1"/>
</dbReference>
<dbReference type="SFLD" id="SFLDG01129">
    <property type="entry name" value="C1.5:_HAD__Beta-PGM__Phosphata"/>
    <property type="match status" value="1"/>
</dbReference>
<dbReference type="EMBL" id="JBBBZM010000054">
    <property type="protein sequence ID" value="KAL0636212.1"/>
    <property type="molecule type" value="Genomic_DNA"/>
</dbReference>
<dbReference type="InterPro" id="IPR023198">
    <property type="entry name" value="PGP-like_dom2"/>
</dbReference>
<sequence>MAPRPPIKACLFDVGGVCVLSPMLAIRDYEQRQGIPSGYINHAIVKTSPDGAWHKLERGEILMDPTFFMHFTADLTNPSIWKSFHAERGIKPNGRPSIDGEYLFWEMMRTSRTFDPYIITAIRKLRETGRYKIGALTNDYQYPKDHPYSDNSKLRSLFDVFVSSSESGMRKPEKGIYDLALKRLGVEKAEEVVFLDDIGLNLRAAKNVGLKTIKVGLDETWRAVRELEDLTGETLLPAGDPPIIAALGQDRAKL</sequence>
<proteinExistence type="predicted"/>
<reference evidence="1 2" key="1">
    <citation type="submission" date="2024-02" db="EMBL/GenBank/DDBJ databases">
        <title>Discinaceae phylogenomics.</title>
        <authorList>
            <person name="Dirks A.C."/>
            <person name="James T.Y."/>
        </authorList>
    </citation>
    <scope>NUCLEOTIDE SEQUENCE [LARGE SCALE GENOMIC DNA]</scope>
    <source>
        <strain evidence="1 2">ACD0624</strain>
    </source>
</reference>
<dbReference type="Gene3D" id="3.40.50.1000">
    <property type="entry name" value="HAD superfamily/HAD-like"/>
    <property type="match status" value="1"/>
</dbReference>
<dbReference type="Proteomes" id="UP001447188">
    <property type="component" value="Unassembled WGS sequence"/>
</dbReference>
<dbReference type="NCBIfam" id="TIGR01549">
    <property type="entry name" value="HAD-SF-IA-v1"/>
    <property type="match status" value="1"/>
</dbReference>
<dbReference type="PANTHER" id="PTHR47829:SF1">
    <property type="entry name" value="HAD FAMILY PHOSPHATASE"/>
    <property type="match status" value="1"/>
</dbReference>
<dbReference type="Pfam" id="PF00702">
    <property type="entry name" value="Hydrolase"/>
    <property type="match status" value="1"/>
</dbReference>
<dbReference type="InterPro" id="IPR052898">
    <property type="entry name" value="ACAD10-like"/>
</dbReference>
<dbReference type="PRINTS" id="PR00413">
    <property type="entry name" value="HADHALOGNASE"/>
</dbReference>
<dbReference type="InterPro" id="IPR023214">
    <property type="entry name" value="HAD_sf"/>
</dbReference>
<evidence type="ECO:0000313" key="2">
    <source>
        <dbReference type="Proteomes" id="UP001447188"/>
    </source>
</evidence>
<organism evidence="1 2">
    <name type="scientific">Discina gigas</name>
    <dbReference type="NCBI Taxonomy" id="1032678"/>
    <lineage>
        <taxon>Eukaryota</taxon>
        <taxon>Fungi</taxon>
        <taxon>Dikarya</taxon>
        <taxon>Ascomycota</taxon>
        <taxon>Pezizomycotina</taxon>
        <taxon>Pezizomycetes</taxon>
        <taxon>Pezizales</taxon>
        <taxon>Discinaceae</taxon>
        <taxon>Discina</taxon>
    </lineage>
</organism>
<protein>
    <recommendedName>
        <fullName evidence="3">Epoxide hydrolase</fullName>
    </recommendedName>
</protein>
<dbReference type="SUPFAM" id="SSF56784">
    <property type="entry name" value="HAD-like"/>
    <property type="match status" value="1"/>
</dbReference>
<comment type="caution">
    <text evidence="1">The sequence shown here is derived from an EMBL/GenBank/DDBJ whole genome shotgun (WGS) entry which is preliminary data.</text>
</comment>
<dbReference type="InterPro" id="IPR036412">
    <property type="entry name" value="HAD-like_sf"/>
</dbReference>
<dbReference type="NCBIfam" id="TIGR01509">
    <property type="entry name" value="HAD-SF-IA-v3"/>
    <property type="match status" value="1"/>
</dbReference>
<dbReference type="InterPro" id="IPR006439">
    <property type="entry name" value="HAD-SF_hydro_IA"/>
</dbReference>
<dbReference type="PANTHER" id="PTHR47829">
    <property type="entry name" value="HYDROLASE, PUTATIVE (AFU_ORTHOLOGUE AFUA_1G12880)-RELATED"/>
    <property type="match status" value="1"/>
</dbReference>
<name>A0ABR3GJV7_9PEZI</name>
<gene>
    <name evidence="1" type="ORF">Q9L58_004773</name>
</gene>
<evidence type="ECO:0008006" key="3">
    <source>
        <dbReference type="Google" id="ProtNLM"/>
    </source>
</evidence>
<dbReference type="Gene3D" id="1.10.150.240">
    <property type="entry name" value="Putative phosphatase, domain 2"/>
    <property type="match status" value="1"/>
</dbReference>
<dbReference type="CDD" id="cd02603">
    <property type="entry name" value="HAD_sEH-N_like"/>
    <property type="match status" value="1"/>
</dbReference>
<keyword evidence="2" id="KW-1185">Reference proteome</keyword>
<accession>A0ABR3GJV7</accession>
<evidence type="ECO:0000313" key="1">
    <source>
        <dbReference type="EMBL" id="KAL0636212.1"/>
    </source>
</evidence>